<protein>
    <recommendedName>
        <fullName evidence="2">Beta-ketoacyl synthase N-terminal domain-containing protein</fullName>
    </recommendedName>
</protein>
<dbReference type="SUPFAM" id="SSF53901">
    <property type="entry name" value="Thiolase-like"/>
    <property type="match status" value="1"/>
</dbReference>
<sequence length="365" mass="39654">MNSLLLAGADMITSIGMGAEMVNGSVRAEINRYAQTDIIGHDDDPVRMSLVPQMALDSVDIPQFNNTFDTRQRRLLRLAILGIQKLRPLLPDAPLPLFMAGPEPYVSMSGVNQVFIKSLAEYAQLKIDLRQCRISNTGRAGGLQMIDTAFKYFASTGAHYALVGGVDSYYDFLLMSYLEENARLLKNTTLDGFVPGEGAGFLLLVSPNAPEEIRQQASACLQSPGIAREKDNLLNETVTHNGGLGQALTQALEQAQQPIGQLYSSDNGERYFARELSTALVRNPHSSIKGEYPVCRPAEFFGDLGAAFGPVAIGIASMDMKKRHNAASLVACSSDSGSRAALYMEPVVKTEKKSHHTALQHNVFA</sequence>
<name>A0A3B0XPF3_9ZZZZ</name>
<evidence type="ECO:0008006" key="2">
    <source>
        <dbReference type="Google" id="ProtNLM"/>
    </source>
</evidence>
<dbReference type="InterPro" id="IPR016039">
    <property type="entry name" value="Thiolase-like"/>
</dbReference>
<proteinExistence type="predicted"/>
<dbReference type="AlphaFoldDB" id="A0A3B0XPF3"/>
<gene>
    <name evidence="1" type="ORF">MNBD_GAMMA10-3257</name>
</gene>
<dbReference type="EMBL" id="UOFJ01000227">
    <property type="protein sequence ID" value="VAW66590.1"/>
    <property type="molecule type" value="Genomic_DNA"/>
</dbReference>
<dbReference type="Gene3D" id="3.40.47.10">
    <property type="match status" value="1"/>
</dbReference>
<reference evidence="1" key="1">
    <citation type="submission" date="2018-06" db="EMBL/GenBank/DDBJ databases">
        <authorList>
            <person name="Zhirakovskaya E."/>
        </authorList>
    </citation>
    <scope>NUCLEOTIDE SEQUENCE</scope>
</reference>
<organism evidence="1">
    <name type="scientific">hydrothermal vent metagenome</name>
    <dbReference type="NCBI Taxonomy" id="652676"/>
    <lineage>
        <taxon>unclassified sequences</taxon>
        <taxon>metagenomes</taxon>
        <taxon>ecological metagenomes</taxon>
    </lineage>
</organism>
<evidence type="ECO:0000313" key="1">
    <source>
        <dbReference type="EMBL" id="VAW66590.1"/>
    </source>
</evidence>
<accession>A0A3B0XPF3</accession>
<dbReference type="GO" id="GO:0016746">
    <property type="term" value="F:acyltransferase activity"/>
    <property type="evidence" value="ECO:0007669"/>
    <property type="project" value="InterPro"/>
</dbReference>